<protein>
    <submittedName>
        <fullName evidence="3">Uncharacterized protein</fullName>
    </submittedName>
</protein>
<feature type="compositionally biased region" description="Polar residues" evidence="1">
    <location>
        <begin position="138"/>
        <end position="149"/>
    </location>
</feature>
<dbReference type="EMBL" id="JAIQCJ010000074">
    <property type="protein sequence ID" value="KAJ8798363.1"/>
    <property type="molecule type" value="Genomic_DNA"/>
</dbReference>
<sequence>MLGLGVLYLFYYEQARAQSDTCRGAQGKEPEEPGPVIPCPLYYRSWESMPEIVADSAASEAGLIAVSPEHLLPPRNPVSAQCVLVRQRAASEPGSAPSLVNLHQQEPWFPDYARFEAKIHDLREQMMNHSMSSGSGSLRTNQKRSLYVR</sequence>
<reference evidence="3 4" key="1">
    <citation type="submission" date="2022-11" db="EMBL/GenBank/DDBJ databases">
        <title>Whole genome sequence of Eschrichtius robustus ER-17-0199.</title>
        <authorList>
            <person name="Bruniche-Olsen A."/>
            <person name="Black A.N."/>
            <person name="Fields C.J."/>
            <person name="Walden K."/>
            <person name="Dewoody J.A."/>
        </authorList>
    </citation>
    <scope>NUCLEOTIDE SEQUENCE [LARGE SCALE GENOMIC DNA]</scope>
    <source>
        <strain evidence="3">ER-17-0199</strain>
        <tissue evidence="3">Blubber</tissue>
    </source>
</reference>
<evidence type="ECO:0000313" key="3">
    <source>
        <dbReference type="EMBL" id="KAJ8798363.1"/>
    </source>
</evidence>
<keyword evidence="2" id="KW-0732">Signal</keyword>
<proteinExistence type="predicted"/>
<keyword evidence="4" id="KW-1185">Reference proteome</keyword>
<gene>
    <name evidence="3" type="ORF">J1605_001488</name>
</gene>
<organism evidence="3 4">
    <name type="scientific">Eschrichtius robustus</name>
    <name type="common">California gray whale</name>
    <name type="synonym">Eschrichtius gibbosus</name>
    <dbReference type="NCBI Taxonomy" id="9764"/>
    <lineage>
        <taxon>Eukaryota</taxon>
        <taxon>Metazoa</taxon>
        <taxon>Chordata</taxon>
        <taxon>Craniata</taxon>
        <taxon>Vertebrata</taxon>
        <taxon>Euteleostomi</taxon>
        <taxon>Mammalia</taxon>
        <taxon>Eutheria</taxon>
        <taxon>Laurasiatheria</taxon>
        <taxon>Artiodactyla</taxon>
        <taxon>Whippomorpha</taxon>
        <taxon>Cetacea</taxon>
        <taxon>Mysticeti</taxon>
        <taxon>Eschrichtiidae</taxon>
        <taxon>Eschrichtius</taxon>
    </lineage>
</organism>
<comment type="caution">
    <text evidence="3">The sequence shown here is derived from an EMBL/GenBank/DDBJ whole genome shotgun (WGS) entry which is preliminary data.</text>
</comment>
<evidence type="ECO:0000256" key="2">
    <source>
        <dbReference type="SAM" id="SignalP"/>
    </source>
</evidence>
<dbReference type="Proteomes" id="UP001159641">
    <property type="component" value="Unassembled WGS sequence"/>
</dbReference>
<evidence type="ECO:0000313" key="4">
    <source>
        <dbReference type="Proteomes" id="UP001159641"/>
    </source>
</evidence>
<feature type="region of interest" description="Disordered" evidence="1">
    <location>
        <begin position="129"/>
        <end position="149"/>
    </location>
</feature>
<accession>A0AB34I207</accession>
<evidence type="ECO:0000256" key="1">
    <source>
        <dbReference type="SAM" id="MobiDB-lite"/>
    </source>
</evidence>
<feature type="signal peptide" evidence="2">
    <location>
        <begin position="1"/>
        <end position="17"/>
    </location>
</feature>
<name>A0AB34I207_ESCRO</name>
<feature type="chain" id="PRO_5044321470" evidence="2">
    <location>
        <begin position="18"/>
        <end position="149"/>
    </location>
</feature>
<dbReference type="AlphaFoldDB" id="A0AB34I207"/>